<keyword evidence="1" id="KW-0175">Coiled coil</keyword>
<proteinExistence type="predicted"/>
<sequence length="228" mass="25299">MKLTDLFKFKLFERKDTADLAVVNENFQTAESEIDKRLLKTAVQNTNTVTEAGYALDARQANPNVKGSLGDQIKSYAQEISDTKQLLKDEEEKRKNSETELRAQIADGKTVSSASFLTLISSVCSYEDGALLIKDGICYMSLQFKVKNIAAVTPTNLFSVKYKPYTISHTAGAVITSNNDSYVVFVAVQDNGICQIYSPKRIDSSTENRLRFSMSFPYVLEEGIEAVG</sequence>
<name>A0A8S5S873_9CAUD</name>
<accession>A0A8S5S873</accession>
<evidence type="ECO:0000313" key="2">
    <source>
        <dbReference type="EMBL" id="DAF47003.1"/>
    </source>
</evidence>
<reference evidence="2" key="1">
    <citation type="journal article" date="2021" name="Proc. Natl. Acad. Sci. U.S.A.">
        <title>A Catalog of Tens of Thousands of Viruses from Human Metagenomes Reveals Hidden Associations with Chronic Diseases.</title>
        <authorList>
            <person name="Tisza M.J."/>
            <person name="Buck C.B."/>
        </authorList>
    </citation>
    <scope>NUCLEOTIDE SEQUENCE</scope>
    <source>
        <strain evidence="2">CtnzH2</strain>
    </source>
</reference>
<organism evidence="2">
    <name type="scientific">Myoviridae sp. ctnzH2</name>
    <dbReference type="NCBI Taxonomy" id="2827707"/>
    <lineage>
        <taxon>Viruses</taxon>
        <taxon>Duplodnaviria</taxon>
        <taxon>Heunggongvirae</taxon>
        <taxon>Uroviricota</taxon>
        <taxon>Caudoviricetes</taxon>
    </lineage>
</organism>
<dbReference type="EMBL" id="BK032549">
    <property type="protein sequence ID" value="DAF47003.1"/>
    <property type="molecule type" value="Genomic_DNA"/>
</dbReference>
<evidence type="ECO:0000256" key="1">
    <source>
        <dbReference type="SAM" id="Coils"/>
    </source>
</evidence>
<feature type="coiled-coil region" evidence="1">
    <location>
        <begin position="73"/>
        <end position="107"/>
    </location>
</feature>
<protein>
    <submittedName>
        <fullName evidence="2">Uncharacterized protein</fullName>
    </submittedName>
</protein>